<evidence type="ECO:0000313" key="5">
    <source>
        <dbReference type="EMBL" id="KAK3317093.1"/>
    </source>
</evidence>
<dbReference type="Pfam" id="PF00891">
    <property type="entry name" value="Methyltransf_2"/>
    <property type="match status" value="1"/>
</dbReference>
<evidence type="ECO:0000313" key="6">
    <source>
        <dbReference type="Proteomes" id="UP001283341"/>
    </source>
</evidence>
<dbReference type="AlphaFoldDB" id="A0AAE0I1W3"/>
<evidence type="ECO:0000256" key="3">
    <source>
        <dbReference type="ARBA" id="ARBA00022691"/>
    </source>
</evidence>
<reference evidence="5" key="1">
    <citation type="journal article" date="2023" name="Mol. Phylogenet. Evol.">
        <title>Genome-scale phylogeny and comparative genomics of the fungal order Sordariales.</title>
        <authorList>
            <person name="Hensen N."/>
            <person name="Bonometti L."/>
            <person name="Westerberg I."/>
            <person name="Brannstrom I.O."/>
            <person name="Guillou S."/>
            <person name="Cros-Aarteil S."/>
            <person name="Calhoun S."/>
            <person name="Haridas S."/>
            <person name="Kuo A."/>
            <person name="Mondo S."/>
            <person name="Pangilinan J."/>
            <person name="Riley R."/>
            <person name="LaButti K."/>
            <person name="Andreopoulos B."/>
            <person name="Lipzen A."/>
            <person name="Chen C."/>
            <person name="Yan M."/>
            <person name="Daum C."/>
            <person name="Ng V."/>
            <person name="Clum A."/>
            <person name="Steindorff A."/>
            <person name="Ohm R.A."/>
            <person name="Martin F."/>
            <person name="Silar P."/>
            <person name="Natvig D.O."/>
            <person name="Lalanne C."/>
            <person name="Gautier V."/>
            <person name="Ament-Velasquez S.L."/>
            <person name="Kruys A."/>
            <person name="Hutchinson M.I."/>
            <person name="Powell A.J."/>
            <person name="Barry K."/>
            <person name="Miller A.N."/>
            <person name="Grigoriev I.V."/>
            <person name="Debuchy R."/>
            <person name="Gladieux P."/>
            <person name="Hiltunen Thoren M."/>
            <person name="Johannesson H."/>
        </authorList>
    </citation>
    <scope>NUCLEOTIDE SEQUENCE</scope>
    <source>
        <strain evidence="5">CBS 118394</strain>
    </source>
</reference>
<keyword evidence="1" id="KW-0489">Methyltransferase</keyword>
<dbReference type="GO" id="GO:0008171">
    <property type="term" value="F:O-methyltransferase activity"/>
    <property type="evidence" value="ECO:0007669"/>
    <property type="project" value="InterPro"/>
</dbReference>
<dbReference type="SUPFAM" id="SSF53335">
    <property type="entry name" value="S-adenosyl-L-methionine-dependent methyltransferases"/>
    <property type="match status" value="1"/>
</dbReference>
<dbReference type="PANTHER" id="PTHR43712">
    <property type="entry name" value="PUTATIVE (AFU_ORTHOLOGUE AFUA_4G14580)-RELATED"/>
    <property type="match status" value="1"/>
</dbReference>
<keyword evidence="2" id="KW-0808">Transferase</keyword>
<organism evidence="5 6">
    <name type="scientific">Apodospora peruviana</name>
    <dbReference type="NCBI Taxonomy" id="516989"/>
    <lineage>
        <taxon>Eukaryota</taxon>
        <taxon>Fungi</taxon>
        <taxon>Dikarya</taxon>
        <taxon>Ascomycota</taxon>
        <taxon>Pezizomycotina</taxon>
        <taxon>Sordariomycetes</taxon>
        <taxon>Sordariomycetidae</taxon>
        <taxon>Sordariales</taxon>
        <taxon>Lasiosphaeriaceae</taxon>
        <taxon>Apodospora</taxon>
    </lineage>
</organism>
<dbReference type="InterPro" id="IPR036390">
    <property type="entry name" value="WH_DNA-bd_sf"/>
</dbReference>
<accession>A0AAE0I1W3</accession>
<dbReference type="PROSITE" id="PS51683">
    <property type="entry name" value="SAM_OMT_II"/>
    <property type="match status" value="1"/>
</dbReference>
<dbReference type="InterPro" id="IPR029063">
    <property type="entry name" value="SAM-dependent_MTases_sf"/>
</dbReference>
<dbReference type="SUPFAM" id="SSF46785">
    <property type="entry name" value="Winged helix' DNA-binding domain"/>
    <property type="match status" value="1"/>
</dbReference>
<name>A0AAE0I1W3_9PEZI</name>
<reference evidence="5" key="2">
    <citation type="submission" date="2023-06" db="EMBL/GenBank/DDBJ databases">
        <authorList>
            <consortium name="Lawrence Berkeley National Laboratory"/>
            <person name="Haridas S."/>
            <person name="Hensen N."/>
            <person name="Bonometti L."/>
            <person name="Westerberg I."/>
            <person name="Brannstrom I.O."/>
            <person name="Guillou S."/>
            <person name="Cros-Aarteil S."/>
            <person name="Calhoun S."/>
            <person name="Kuo A."/>
            <person name="Mondo S."/>
            <person name="Pangilinan J."/>
            <person name="Riley R."/>
            <person name="Labutti K."/>
            <person name="Andreopoulos B."/>
            <person name="Lipzen A."/>
            <person name="Chen C."/>
            <person name="Yanf M."/>
            <person name="Daum C."/>
            <person name="Ng V."/>
            <person name="Clum A."/>
            <person name="Steindorff A."/>
            <person name="Ohm R."/>
            <person name="Martin F."/>
            <person name="Silar P."/>
            <person name="Natvig D."/>
            <person name="Lalanne C."/>
            <person name="Gautier V."/>
            <person name="Ament-Velasquez S.L."/>
            <person name="Kruys A."/>
            <person name="Hutchinson M.I."/>
            <person name="Powell A.J."/>
            <person name="Barry K."/>
            <person name="Miller A.N."/>
            <person name="Grigoriev I.V."/>
            <person name="Debuchy R."/>
            <person name="Gladieux P."/>
            <person name="Thoren M.H."/>
            <person name="Johannesson H."/>
        </authorList>
    </citation>
    <scope>NUCLEOTIDE SEQUENCE</scope>
    <source>
        <strain evidence="5">CBS 118394</strain>
    </source>
</reference>
<dbReference type="Proteomes" id="UP001283341">
    <property type="component" value="Unassembled WGS sequence"/>
</dbReference>
<dbReference type="InterPro" id="IPR016461">
    <property type="entry name" value="COMT-like"/>
</dbReference>
<comment type="caution">
    <text evidence="5">The sequence shown here is derived from an EMBL/GenBank/DDBJ whole genome shotgun (WGS) entry which is preliminary data.</text>
</comment>
<sequence length="430" mass="47002">MGSLGTHTPQSALSELAEKVFASTKHLEAFLDAEHLPQPSFAADGPTYVVPKTAHKATQNARVAVAEAALKLFNLVSGPSELLPNITANYHTMFSLQWLLHFDIFSHVPLTGTTTYSALAAAAKVPESQLKSVARMAMTSAILVEPETGFVAHTANSAMFLHAPAMRDWAGYMFEASIPTAAAMVEATERWPGSTQKTETAYNVAFKHDLPFFDHLSQNEQLTAQFSRYMKSVTDGQAMDLSHLVNGFDWKSLADGSLVVDIGGSTGHGSLALAVAYPHLEFQVQDLDVVASKQSTTATRVSFKSHDFFQPQPTIGASVYLLRMIIHDWPDAEAQTILRNIVPALTAEESTLLIMDTVLPLSGKMPSIRERVIRTRDLTMRQVFNAQERGLEDWEALLKSADPRLELRHVEQPDGSNMSLLTVKLKAGGS</sequence>
<feature type="domain" description="O-methyltransferase C-terminal" evidence="4">
    <location>
        <begin position="198"/>
        <end position="401"/>
    </location>
</feature>
<dbReference type="Gene3D" id="3.40.50.150">
    <property type="entry name" value="Vaccinia Virus protein VP39"/>
    <property type="match status" value="1"/>
</dbReference>
<evidence type="ECO:0000259" key="4">
    <source>
        <dbReference type="Pfam" id="PF00891"/>
    </source>
</evidence>
<dbReference type="EMBL" id="JAUEDM010000005">
    <property type="protein sequence ID" value="KAK3317093.1"/>
    <property type="molecule type" value="Genomic_DNA"/>
</dbReference>
<dbReference type="InterPro" id="IPR001077">
    <property type="entry name" value="COMT_C"/>
</dbReference>
<evidence type="ECO:0000256" key="1">
    <source>
        <dbReference type="ARBA" id="ARBA00022603"/>
    </source>
</evidence>
<dbReference type="GO" id="GO:0032259">
    <property type="term" value="P:methylation"/>
    <property type="evidence" value="ECO:0007669"/>
    <property type="project" value="UniProtKB-KW"/>
</dbReference>
<dbReference type="PANTHER" id="PTHR43712:SF19">
    <property type="entry name" value="DUAL O-METHYLTRANSFERASE_FAD-DEPENDENT MONOOXYGENASE ELCB"/>
    <property type="match status" value="1"/>
</dbReference>
<keyword evidence="6" id="KW-1185">Reference proteome</keyword>
<proteinExistence type="predicted"/>
<keyword evidence="3" id="KW-0949">S-adenosyl-L-methionine</keyword>
<protein>
    <submittedName>
        <fullName evidence="5">O-methyltransferase-domain-containing protein</fullName>
    </submittedName>
</protein>
<dbReference type="InterPro" id="IPR036388">
    <property type="entry name" value="WH-like_DNA-bd_sf"/>
</dbReference>
<dbReference type="Gene3D" id="1.10.10.10">
    <property type="entry name" value="Winged helix-like DNA-binding domain superfamily/Winged helix DNA-binding domain"/>
    <property type="match status" value="1"/>
</dbReference>
<evidence type="ECO:0000256" key="2">
    <source>
        <dbReference type="ARBA" id="ARBA00022679"/>
    </source>
</evidence>
<gene>
    <name evidence="5" type="ORF">B0H66DRAFT_520337</name>
</gene>